<feature type="compositionally biased region" description="Basic and acidic residues" evidence="3">
    <location>
        <begin position="710"/>
        <end position="727"/>
    </location>
</feature>
<evidence type="ECO:0000256" key="2">
    <source>
        <dbReference type="ARBA" id="ARBA00022525"/>
    </source>
</evidence>
<name>A0ABQ1QCL5_9RHOB</name>
<feature type="region of interest" description="Disordered" evidence="3">
    <location>
        <begin position="710"/>
        <end position="768"/>
    </location>
</feature>
<dbReference type="Proteomes" id="UP000617355">
    <property type="component" value="Unassembled WGS sequence"/>
</dbReference>
<dbReference type="PANTHER" id="PTHR38340:SF1">
    <property type="entry name" value="S-LAYER PROTEIN"/>
    <property type="match status" value="1"/>
</dbReference>
<gene>
    <name evidence="4" type="ORF">GCM10011358_01890</name>
</gene>
<sequence length="1008" mass="103731">MKFAVRGTISSGVDALDYAITDLRILNNGNQATVFATSGPNGGLSTYSLTGTGAASFVDHALFNPNWQAGISDQIAIIADGGGGLSVVIGMTDSVSLGAISVSSAGDLGAVSTIPGLDASTIRPAMIAVTEQGDLLIARAPEAGDGFSLHEITGAALTNPQVLSDSDTAHLSAVSAFADATVDGTNLLFAASGSEHGVTSFRASDAGFAFADASGPEQGVGIMSPTAMQTIAVGGTTYLLVASAMESNGALSVFEVDSAGMLTARDHVIDTRDTRFGGVQDIAVAQASGMTFVVAGGGDDGLSLFTLLPGGRLQHLDSMADTATTGLANISAITATVIGETLRIVAASQGGGELTDLAVDLGGLGIQRAADPAGEIFAGTVGADILIGGNGIDRLDGGDGDDIIVDGPGRDRLTGGAGRDTFVLVSDGEQDVILDFNPAFDRLDLSSWPMFHDPESLVITSNNSGAEVIWRDEILTLRGPDLTPLSPDAVRAAVIEGVNRPMMDLSAFQLQEAPEPEPGGEGDQGDTEDPGEPDTPQDPGPGDEGDGSDGDPGPDQPDVGDPDAPPEPDPEEPEDPEDDLYQVAPDENEVRGSEQDDRLSGTNGKDVIFGEAGDDVIFAGKGSDRAFGGPGADKIRGQKGPDFLYGEDGDDRIWGQAGLDYLYGGAGDDRLWGGGKDDWLHGGTGDDRLYGGGGHDHLYGDEGHDQLWGHAGNDHLHGGDGDDHLDGGDGDDWLYGGSGQDNLHGGDGDDQLYGDAGDDQLSGDAGNDLLYGGDGVDRIFVGDGNDRAYGGAGNDSLHGGNGDDELYGEAGDDALAGDNGNDRLEGGDGDDRLWGGNGHDWLHGGAGNDGLYGGRGRDQLYGEDGHDQLWGEGGRDSLYGGDGDDELWGGNGKDQLFGGAGNDRLFGGNGRDLLEGGDGDDELNGGRGRDELFGGAGADVFVFERKNGRDTLYDFNPAEDVLRFEGLTEEDVSLQTRTDHLFLNWNGGSAKLLGLEQGDFDLSMIDFV</sequence>
<organism evidence="4 5">
    <name type="scientific">Sinisalibacter lacisalsi</name>
    <dbReference type="NCBI Taxonomy" id="1526570"/>
    <lineage>
        <taxon>Bacteria</taxon>
        <taxon>Pseudomonadati</taxon>
        <taxon>Pseudomonadota</taxon>
        <taxon>Alphaproteobacteria</taxon>
        <taxon>Rhodobacterales</taxon>
        <taxon>Roseobacteraceae</taxon>
        <taxon>Sinisalibacter</taxon>
    </lineage>
</organism>
<feature type="compositionally biased region" description="Basic and acidic residues" evidence="3">
    <location>
        <begin position="588"/>
        <end position="599"/>
    </location>
</feature>
<feature type="compositionally biased region" description="Acidic residues" evidence="3">
    <location>
        <begin position="558"/>
        <end position="580"/>
    </location>
</feature>
<dbReference type="EMBL" id="BMGI01000001">
    <property type="protein sequence ID" value="GGD20998.1"/>
    <property type="molecule type" value="Genomic_DNA"/>
</dbReference>
<dbReference type="Pfam" id="PF00353">
    <property type="entry name" value="HemolysinCabind"/>
    <property type="match status" value="10"/>
</dbReference>
<evidence type="ECO:0000256" key="1">
    <source>
        <dbReference type="ARBA" id="ARBA00004613"/>
    </source>
</evidence>
<feature type="compositionally biased region" description="Acidic residues" evidence="3">
    <location>
        <begin position="514"/>
        <end position="532"/>
    </location>
</feature>
<dbReference type="Gene3D" id="2.150.10.10">
    <property type="entry name" value="Serralysin-like metalloprotease, C-terminal"/>
    <property type="match status" value="8"/>
</dbReference>
<dbReference type="PROSITE" id="PS00330">
    <property type="entry name" value="HEMOLYSIN_CALCIUM"/>
    <property type="match status" value="11"/>
</dbReference>
<feature type="region of interest" description="Disordered" evidence="3">
    <location>
        <begin position="512"/>
        <end position="608"/>
    </location>
</feature>
<dbReference type="RefSeq" id="WP_188525738.1">
    <property type="nucleotide sequence ID" value="NZ_BMGI01000001.1"/>
</dbReference>
<dbReference type="InterPro" id="IPR018511">
    <property type="entry name" value="Hemolysin-typ_Ca-bd_CS"/>
</dbReference>
<accession>A0ABQ1QCL5</accession>
<keyword evidence="2" id="KW-0964">Secreted</keyword>
<feature type="region of interest" description="Disordered" evidence="3">
    <location>
        <begin position="791"/>
        <end position="827"/>
    </location>
</feature>
<dbReference type="InterPro" id="IPR001343">
    <property type="entry name" value="Hemolysn_Ca-bd"/>
</dbReference>
<evidence type="ECO:0008006" key="6">
    <source>
        <dbReference type="Google" id="ProtNLM"/>
    </source>
</evidence>
<evidence type="ECO:0000313" key="5">
    <source>
        <dbReference type="Proteomes" id="UP000617355"/>
    </source>
</evidence>
<dbReference type="InterPro" id="IPR050557">
    <property type="entry name" value="RTX_toxin/Mannuronan_C5-epim"/>
</dbReference>
<dbReference type="InterPro" id="IPR011049">
    <property type="entry name" value="Serralysin-like_metalloprot_C"/>
</dbReference>
<keyword evidence="5" id="KW-1185">Reference proteome</keyword>
<protein>
    <recommendedName>
        <fullName evidence="6">Calcium-binding protein</fullName>
    </recommendedName>
</protein>
<feature type="compositionally biased region" description="Acidic residues" evidence="3">
    <location>
        <begin position="748"/>
        <end position="758"/>
    </location>
</feature>
<dbReference type="PANTHER" id="PTHR38340">
    <property type="entry name" value="S-LAYER PROTEIN"/>
    <property type="match status" value="1"/>
</dbReference>
<dbReference type="PRINTS" id="PR00313">
    <property type="entry name" value="CABNDNGRPT"/>
</dbReference>
<dbReference type="SUPFAM" id="SSF51120">
    <property type="entry name" value="beta-Roll"/>
    <property type="match status" value="4"/>
</dbReference>
<reference evidence="5" key="1">
    <citation type="journal article" date="2019" name="Int. J. Syst. Evol. Microbiol.">
        <title>The Global Catalogue of Microorganisms (GCM) 10K type strain sequencing project: providing services to taxonomists for standard genome sequencing and annotation.</title>
        <authorList>
            <consortium name="The Broad Institute Genomics Platform"/>
            <consortium name="The Broad Institute Genome Sequencing Center for Infectious Disease"/>
            <person name="Wu L."/>
            <person name="Ma J."/>
        </authorList>
    </citation>
    <scope>NUCLEOTIDE SEQUENCE [LARGE SCALE GENOMIC DNA]</scope>
    <source>
        <strain evidence="5">CGMCC 1.12922</strain>
    </source>
</reference>
<comment type="caution">
    <text evidence="4">The sequence shown here is derived from an EMBL/GenBank/DDBJ whole genome shotgun (WGS) entry which is preliminary data.</text>
</comment>
<evidence type="ECO:0000256" key="3">
    <source>
        <dbReference type="SAM" id="MobiDB-lite"/>
    </source>
</evidence>
<feature type="compositionally biased region" description="Acidic residues" evidence="3">
    <location>
        <begin position="802"/>
        <end position="812"/>
    </location>
</feature>
<proteinExistence type="predicted"/>
<comment type="subcellular location">
    <subcellularLocation>
        <location evidence="1">Secreted</location>
    </subcellularLocation>
</comment>
<evidence type="ECO:0000313" key="4">
    <source>
        <dbReference type="EMBL" id="GGD20998.1"/>
    </source>
</evidence>